<accession>A0A194S9E9</accession>
<proteinExistence type="predicted"/>
<dbReference type="GO" id="GO:0033063">
    <property type="term" value="C:Rad51B-Rad51C-Rad51D-XRCC2 complex"/>
    <property type="evidence" value="ECO:0007669"/>
    <property type="project" value="TreeGrafter"/>
</dbReference>
<dbReference type="Proteomes" id="UP000053890">
    <property type="component" value="Unassembled WGS sequence"/>
</dbReference>
<dbReference type="PANTHER" id="PTHR46457">
    <property type="entry name" value="DNA REPAIR PROTEIN RAD51 HOMOLOG 4"/>
    <property type="match status" value="1"/>
</dbReference>
<dbReference type="PANTHER" id="PTHR46457:SF1">
    <property type="entry name" value="DNA REPAIR PROTEIN RAD51 HOMOLOG 4"/>
    <property type="match status" value="1"/>
</dbReference>
<dbReference type="GO" id="GO:0000723">
    <property type="term" value="P:telomere maintenance"/>
    <property type="evidence" value="ECO:0007669"/>
    <property type="project" value="TreeGrafter"/>
</dbReference>
<dbReference type="GO" id="GO:0005815">
    <property type="term" value="C:microtubule organizing center"/>
    <property type="evidence" value="ECO:0007669"/>
    <property type="project" value="TreeGrafter"/>
</dbReference>
<evidence type="ECO:0008006" key="6">
    <source>
        <dbReference type="Google" id="ProtNLM"/>
    </source>
</evidence>
<dbReference type="Gene3D" id="3.40.50.300">
    <property type="entry name" value="P-loop containing nucleotide triphosphate hydrolases"/>
    <property type="match status" value="1"/>
</dbReference>
<dbReference type="EMBL" id="KQ474075">
    <property type="protein sequence ID" value="KPV77222.1"/>
    <property type="molecule type" value="Genomic_DNA"/>
</dbReference>
<evidence type="ECO:0000256" key="1">
    <source>
        <dbReference type="ARBA" id="ARBA00004123"/>
    </source>
</evidence>
<dbReference type="AlphaFoldDB" id="A0A194S9E9"/>
<evidence type="ECO:0000256" key="3">
    <source>
        <dbReference type="SAM" id="MobiDB-lite"/>
    </source>
</evidence>
<dbReference type="GO" id="GO:0005657">
    <property type="term" value="C:replication fork"/>
    <property type="evidence" value="ECO:0007669"/>
    <property type="project" value="TreeGrafter"/>
</dbReference>
<keyword evidence="5" id="KW-1185">Reference proteome</keyword>
<organism evidence="4 5">
    <name type="scientific">Rhodotorula graminis (strain WP1)</name>
    <dbReference type="NCBI Taxonomy" id="578459"/>
    <lineage>
        <taxon>Eukaryota</taxon>
        <taxon>Fungi</taxon>
        <taxon>Dikarya</taxon>
        <taxon>Basidiomycota</taxon>
        <taxon>Pucciniomycotina</taxon>
        <taxon>Microbotryomycetes</taxon>
        <taxon>Sporidiobolales</taxon>
        <taxon>Sporidiobolaceae</taxon>
        <taxon>Rhodotorula</taxon>
    </lineage>
</organism>
<dbReference type="InterPro" id="IPR051988">
    <property type="entry name" value="HRR_RAD51_Paralog"/>
</dbReference>
<dbReference type="GO" id="GO:0042148">
    <property type="term" value="P:DNA strand invasion"/>
    <property type="evidence" value="ECO:0007669"/>
    <property type="project" value="TreeGrafter"/>
</dbReference>
<dbReference type="SUPFAM" id="SSF52540">
    <property type="entry name" value="P-loop containing nucleoside triphosphate hydrolases"/>
    <property type="match status" value="1"/>
</dbReference>
<protein>
    <recommendedName>
        <fullName evidence="6">DNA recombination and repair protein Rad51-like C-terminal domain-containing protein</fullName>
    </recommendedName>
</protein>
<dbReference type="GO" id="GO:0000724">
    <property type="term" value="P:double-strand break repair via homologous recombination"/>
    <property type="evidence" value="ECO:0007669"/>
    <property type="project" value="TreeGrafter"/>
</dbReference>
<dbReference type="STRING" id="578459.A0A194S9E9"/>
<name>A0A194S9E9_RHOGW</name>
<dbReference type="OMA" id="RWPANCA"/>
<dbReference type="RefSeq" id="XP_018273271.1">
    <property type="nucleotide sequence ID" value="XM_018416196.1"/>
</dbReference>
<sequence>MTALAKLLPLLAPDDDLSLALDHLEREHRIVTGTSLPKLTLPPTRDPPDVDLAFAPPLPPHPLLPPTLFDRLQSLVTTNLAAPALSGTYLLQQSRDRKGKQRERYSTSLDDLDVLLDGGFCAGELIDVCGPRRSGRTVFALYVVLLHLLLHADRRAAWLDPGGSFDAYRCLAILRDVLVPRLYALGGSFAGDDGKEPAPQDLAIATLDRLAVSSPRKSGDALDVLAAETEATGKTETLSMVVIDSLDTLVGGEALSSGSAQGQAKLIAFMRRMGTLARSTTAPLAVLVVTTAIPLASSSTPRGPPPAAGGQPPPLSSLPLPEPLRPSLGPTFAYLVDLSVLLTPAEPLFGPVDGKGRTVLEVTRNSRGDKGGTVVFKLEGGVDLEQLV</sequence>
<evidence type="ECO:0000313" key="5">
    <source>
        <dbReference type="Proteomes" id="UP000053890"/>
    </source>
</evidence>
<keyword evidence="2" id="KW-0539">Nucleus</keyword>
<dbReference type="InterPro" id="IPR027417">
    <property type="entry name" value="P-loop_NTPase"/>
</dbReference>
<feature type="compositionally biased region" description="Pro residues" evidence="3">
    <location>
        <begin position="302"/>
        <end position="323"/>
    </location>
</feature>
<reference evidence="4 5" key="1">
    <citation type="journal article" date="2015" name="Front. Microbiol.">
        <title>Genome sequence of the plant growth promoting endophytic yeast Rhodotorula graminis WP1.</title>
        <authorList>
            <person name="Firrincieli A."/>
            <person name="Otillar R."/>
            <person name="Salamov A."/>
            <person name="Schmutz J."/>
            <person name="Khan Z."/>
            <person name="Redman R.S."/>
            <person name="Fleck N.D."/>
            <person name="Lindquist E."/>
            <person name="Grigoriev I.V."/>
            <person name="Doty S.L."/>
        </authorList>
    </citation>
    <scope>NUCLEOTIDE SEQUENCE [LARGE SCALE GENOMIC DNA]</scope>
    <source>
        <strain evidence="4 5">WP1</strain>
    </source>
</reference>
<dbReference type="GO" id="GO:0007131">
    <property type="term" value="P:reciprocal meiotic recombination"/>
    <property type="evidence" value="ECO:0007669"/>
    <property type="project" value="TreeGrafter"/>
</dbReference>
<gene>
    <name evidence="4" type="ORF">RHOBADRAFT_52159</name>
</gene>
<dbReference type="GO" id="GO:0008094">
    <property type="term" value="F:ATP-dependent activity, acting on DNA"/>
    <property type="evidence" value="ECO:0007669"/>
    <property type="project" value="TreeGrafter"/>
</dbReference>
<dbReference type="GO" id="GO:0000400">
    <property type="term" value="F:four-way junction DNA binding"/>
    <property type="evidence" value="ECO:0007669"/>
    <property type="project" value="TreeGrafter"/>
</dbReference>
<dbReference type="OrthoDB" id="336321at2759"/>
<dbReference type="GeneID" id="28976644"/>
<feature type="region of interest" description="Disordered" evidence="3">
    <location>
        <begin position="297"/>
        <end position="323"/>
    </location>
</feature>
<evidence type="ECO:0000256" key="2">
    <source>
        <dbReference type="ARBA" id="ARBA00023242"/>
    </source>
</evidence>
<dbReference type="GO" id="GO:0003697">
    <property type="term" value="F:single-stranded DNA binding"/>
    <property type="evidence" value="ECO:0007669"/>
    <property type="project" value="TreeGrafter"/>
</dbReference>
<comment type="subcellular location">
    <subcellularLocation>
        <location evidence="1">Nucleus</location>
    </subcellularLocation>
</comment>
<evidence type="ECO:0000313" key="4">
    <source>
        <dbReference type="EMBL" id="KPV77222.1"/>
    </source>
</evidence>